<protein>
    <submittedName>
        <fullName evidence="1">Gp410</fullName>
    </submittedName>
</protein>
<dbReference type="RefSeq" id="YP_009015713.1">
    <property type="nucleotide sequence ID" value="NC_023719.1"/>
</dbReference>
<keyword evidence="2" id="KW-1185">Reference proteome</keyword>
<sequence>MEHLFEFDRKISNCPICDKKLKSLDDFYQECGNRCIFIYHDVHSIVLRINIFNTGSYSLLLHNNSHGYSNEDLILFSQQERELIEDIEEWKKNDNYLVEILKNS</sequence>
<gene>
    <name evidence="1" type="primary">410</name>
    <name evidence="1" type="ORF">G_410</name>
</gene>
<name>G3MAF1_9CAUD</name>
<proteinExistence type="predicted"/>
<evidence type="ECO:0000313" key="1">
    <source>
        <dbReference type="EMBL" id="AEO93668.1"/>
    </source>
</evidence>
<reference evidence="1 2" key="1">
    <citation type="submission" date="2011-09" db="EMBL/GenBank/DDBJ databases">
        <authorList>
            <person name="Pope W.H."/>
            <person name="Pedulla M.L."/>
            <person name="Ford M.E."/>
            <person name="Peebles C.L."/>
            <person name="Hatfull G.H."/>
            <person name="Hendrix R.W."/>
        </authorList>
    </citation>
    <scope>NUCLEOTIDE SEQUENCE [LARGE SCALE GENOMIC DNA]</scope>
    <source>
        <strain evidence="1">G</strain>
    </source>
</reference>
<accession>G3MAF1</accession>
<organism evidence="1 2">
    <name type="scientific">Bacillus phage G</name>
    <dbReference type="NCBI Taxonomy" id="2884420"/>
    <lineage>
        <taxon>Viruses</taxon>
        <taxon>Duplodnaviria</taxon>
        <taxon>Heunggongvirae</taxon>
        <taxon>Uroviricota</taxon>
        <taxon>Caudoviricetes</taxon>
        <taxon>Donellivirus</taxon>
        <taxon>Donellivirus gee</taxon>
    </lineage>
</organism>
<dbReference type="GeneID" id="18563624"/>
<evidence type="ECO:0000313" key="2">
    <source>
        <dbReference type="Proteomes" id="UP000009273"/>
    </source>
</evidence>
<dbReference type="EMBL" id="JN638751">
    <property type="protein sequence ID" value="AEO93668.1"/>
    <property type="molecule type" value="Genomic_DNA"/>
</dbReference>
<dbReference type="Proteomes" id="UP000009273">
    <property type="component" value="Segment"/>
</dbReference>
<dbReference type="KEGG" id="vg:18563624"/>